<name>A0A4W3GR34_CALMI</name>
<reference evidence="5" key="4">
    <citation type="submission" date="2025-08" db="UniProtKB">
        <authorList>
            <consortium name="Ensembl"/>
        </authorList>
    </citation>
    <scope>IDENTIFICATION</scope>
</reference>
<dbReference type="InterPro" id="IPR050839">
    <property type="entry name" value="Rho-assoc_Ser/Thr_Kinase"/>
</dbReference>
<dbReference type="GO" id="GO:0004674">
    <property type="term" value="F:protein serine/threonine kinase activity"/>
    <property type="evidence" value="ECO:0007669"/>
    <property type="project" value="UniProtKB-EC"/>
</dbReference>
<organism evidence="5 6">
    <name type="scientific">Callorhinchus milii</name>
    <name type="common">Ghost shark</name>
    <dbReference type="NCBI Taxonomy" id="7868"/>
    <lineage>
        <taxon>Eukaryota</taxon>
        <taxon>Metazoa</taxon>
        <taxon>Chordata</taxon>
        <taxon>Craniata</taxon>
        <taxon>Vertebrata</taxon>
        <taxon>Chondrichthyes</taxon>
        <taxon>Holocephali</taxon>
        <taxon>Chimaeriformes</taxon>
        <taxon>Callorhinchidae</taxon>
        <taxon>Callorhinchus</taxon>
    </lineage>
</organism>
<dbReference type="Ensembl" id="ENSCMIT00000006211.1">
    <property type="protein sequence ID" value="ENSCMIP00000006011.1"/>
    <property type="gene ID" value="ENSCMIG00000003464.1"/>
</dbReference>
<dbReference type="OMA" id="IKHAANF"/>
<dbReference type="Gene3D" id="3.30.200.20">
    <property type="entry name" value="Phosphorylase Kinase, domain 1"/>
    <property type="match status" value="1"/>
</dbReference>
<feature type="binding site" evidence="4">
    <location>
        <position position="128"/>
    </location>
    <ligand>
        <name>ATP</name>
        <dbReference type="ChEBI" id="CHEBI:30616"/>
    </ligand>
</feature>
<evidence type="ECO:0000256" key="1">
    <source>
        <dbReference type="ARBA" id="ARBA00022553"/>
    </source>
</evidence>
<keyword evidence="6" id="KW-1185">Reference proteome</keyword>
<comment type="catalytic activity">
    <reaction evidence="2">
        <text>L-threonyl-[protein] + ATP = O-phospho-L-threonyl-[protein] + ADP + H(+)</text>
        <dbReference type="Rhea" id="RHEA:46608"/>
        <dbReference type="Rhea" id="RHEA-COMP:11060"/>
        <dbReference type="Rhea" id="RHEA-COMP:11605"/>
        <dbReference type="ChEBI" id="CHEBI:15378"/>
        <dbReference type="ChEBI" id="CHEBI:30013"/>
        <dbReference type="ChEBI" id="CHEBI:30616"/>
        <dbReference type="ChEBI" id="CHEBI:61977"/>
        <dbReference type="ChEBI" id="CHEBI:456216"/>
        <dbReference type="EC" id="2.7.11.1"/>
    </reaction>
</comment>
<dbReference type="AlphaFoldDB" id="A0A4W3GR34"/>
<dbReference type="PANTHER" id="PTHR22988:SF71">
    <property type="entry name" value="CITRON RHO-INTERACTING KINASE"/>
    <property type="match status" value="1"/>
</dbReference>
<dbReference type="STRING" id="7868.ENSCMIP00000006011"/>
<comment type="catalytic activity">
    <reaction evidence="3">
        <text>L-seryl-[protein] + ATP = O-phospho-L-seryl-[protein] + ADP + H(+)</text>
        <dbReference type="Rhea" id="RHEA:17989"/>
        <dbReference type="Rhea" id="RHEA-COMP:9863"/>
        <dbReference type="Rhea" id="RHEA-COMP:11604"/>
        <dbReference type="ChEBI" id="CHEBI:15378"/>
        <dbReference type="ChEBI" id="CHEBI:29999"/>
        <dbReference type="ChEBI" id="CHEBI:30616"/>
        <dbReference type="ChEBI" id="CHEBI:83421"/>
        <dbReference type="ChEBI" id="CHEBI:456216"/>
        <dbReference type="EC" id="2.7.11.1"/>
    </reaction>
</comment>
<evidence type="ECO:0000256" key="4">
    <source>
        <dbReference type="PROSITE-ProRule" id="PRU10141"/>
    </source>
</evidence>
<evidence type="ECO:0000313" key="5">
    <source>
        <dbReference type="Ensembl" id="ENSCMIP00000006011.1"/>
    </source>
</evidence>
<protein>
    <submittedName>
        <fullName evidence="5">Citron Rho-interacting kinase-like</fullName>
    </submittedName>
</protein>
<dbReference type="PANTHER" id="PTHR22988">
    <property type="entry name" value="MYOTONIC DYSTROPHY S/T KINASE-RELATED"/>
    <property type="match status" value="1"/>
</dbReference>
<proteinExistence type="predicted"/>
<dbReference type="GeneTree" id="ENSGT01030000234517"/>
<dbReference type="InterPro" id="IPR011009">
    <property type="entry name" value="Kinase-like_dom_sf"/>
</dbReference>
<dbReference type="GO" id="GO:0005524">
    <property type="term" value="F:ATP binding"/>
    <property type="evidence" value="ECO:0007669"/>
    <property type="project" value="UniProtKB-UniRule"/>
</dbReference>
<keyword evidence="4" id="KW-0547">Nucleotide-binding</keyword>
<keyword evidence="4" id="KW-0067">ATP-binding</keyword>
<dbReference type="SUPFAM" id="SSF56112">
    <property type="entry name" value="Protein kinase-like (PK-like)"/>
    <property type="match status" value="1"/>
</dbReference>
<accession>A0A4W3GR34</accession>
<reference evidence="6" key="3">
    <citation type="journal article" date="2014" name="Nature">
        <title>Elephant shark genome provides unique insights into gnathostome evolution.</title>
        <authorList>
            <consortium name="International Elephant Shark Genome Sequencing Consortium"/>
            <person name="Venkatesh B."/>
            <person name="Lee A.P."/>
            <person name="Ravi V."/>
            <person name="Maurya A.K."/>
            <person name="Lian M.M."/>
            <person name="Swann J.B."/>
            <person name="Ohta Y."/>
            <person name="Flajnik M.F."/>
            <person name="Sutoh Y."/>
            <person name="Kasahara M."/>
            <person name="Hoon S."/>
            <person name="Gangu V."/>
            <person name="Roy S.W."/>
            <person name="Irimia M."/>
            <person name="Korzh V."/>
            <person name="Kondrychyn I."/>
            <person name="Lim Z.W."/>
            <person name="Tay B.H."/>
            <person name="Tohari S."/>
            <person name="Kong K.W."/>
            <person name="Ho S."/>
            <person name="Lorente-Galdos B."/>
            <person name="Quilez J."/>
            <person name="Marques-Bonet T."/>
            <person name="Raney B.J."/>
            <person name="Ingham P.W."/>
            <person name="Tay A."/>
            <person name="Hillier L.W."/>
            <person name="Minx P."/>
            <person name="Boehm T."/>
            <person name="Wilson R.K."/>
            <person name="Brenner S."/>
            <person name="Warren W.C."/>
        </authorList>
    </citation>
    <scope>NUCLEOTIDE SEQUENCE [LARGE SCALE GENOMIC DNA]</scope>
</reference>
<reference evidence="5" key="5">
    <citation type="submission" date="2025-09" db="UniProtKB">
        <authorList>
            <consortium name="Ensembl"/>
        </authorList>
    </citation>
    <scope>IDENTIFICATION</scope>
</reference>
<reference evidence="6" key="2">
    <citation type="journal article" date="2007" name="PLoS Biol.">
        <title>Survey sequencing and comparative analysis of the elephant shark (Callorhinchus milii) genome.</title>
        <authorList>
            <person name="Venkatesh B."/>
            <person name="Kirkness E.F."/>
            <person name="Loh Y.H."/>
            <person name="Halpern A.L."/>
            <person name="Lee A.P."/>
            <person name="Johnson J."/>
            <person name="Dandona N."/>
            <person name="Viswanathan L.D."/>
            <person name="Tay A."/>
            <person name="Venter J.C."/>
            <person name="Strausberg R.L."/>
            <person name="Brenner S."/>
        </authorList>
    </citation>
    <scope>NUCLEOTIDE SEQUENCE [LARGE SCALE GENOMIC DNA]</scope>
</reference>
<dbReference type="InterPro" id="IPR017441">
    <property type="entry name" value="Protein_kinase_ATP_BS"/>
</dbReference>
<evidence type="ECO:0000256" key="3">
    <source>
        <dbReference type="ARBA" id="ARBA00048679"/>
    </source>
</evidence>
<dbReference type="PROSITE" id="PS00107">
    <property type="entry name" value="PROTEIN_KINASE_ATP"/>
    <property type="match status" value="1"/>
</dbReference>
<dbReference type="InParanoid" id="A0A4W3GR34"/>
<reference evidence="6" key="1">
    <citation type="journal article" date="2006" name="Science">
        <title>Ancient noncoding elements conserved in the human genome.</title>
        <authorList>
            <person name="Venkatesh B."/>
            <person name="Kirkness E.F."/>
            <person name="Loh Y.H."/>
            <person name="Halpern A.L."/>
            <person name="Lee A.P."/>
            <person name="Johnson J."/>
            <person name="Dandona N."/>
            <person name="Viswanathan L.D."/>
            <person name="Tay A."/>
            <person name="Venter J.C."/>
            <person name="Strausberg R.L."/>
            <person name="Brenner S."/>
        </authorList>
    </citation>
    <scope>NUCLEOTIDE SEQUENCE [LARGE SCALE GENOMIC DNA]</scope>
</reference>
<sequence>MLKFKYGARGAVETGAVEPITSRYSRLNLLFQGKMPFVNMMQQSRCPLTREGILNALFVLFDECNKPEMMRIKHAANFVKKYRDAVTELRELQPDAGDFEVRSVIGRGHFAEVQVVREKATGDVYAMKVMHKQALIAQDNVSHVPYRTGQDGAGG</sequence>
<evidence type="ECO:0000313" key="6">
    <source>
        <dbReference type="Proteomes" id="UP000314986"/>
    </source>
</evidence>
<evidence type="ECO:0000256" key="2">
    <source>
        <dbReference type="ARBA" id="ARBA00047899"/>
    </source>
</evidence>
<dbReference type="Proteomes" id="UP000314986">
    <property type="component" value="Unassembled WGS sequence"/>
</dbReference>
<keyword evidence="1" id="KW-0597">Phosphoprotein</keyword>